<dbReference type="AlphaFoldDB" id="Q01VI7"/>
<reference evidence="1" key="1">
    <citation type="submission" date="2006-10" db="EMBL/GenBank/DDBJ databases">
        <title>Complete sequence of Solibacter usitatus Ellin6076.</title>
        <authorList>
            <consortium name="US DOE Joint Genome Institute"/>
            <person name="Copeland A."/>
            <person name="Lucas S."/>
            <person name="Lapidus A."/>
            <person name="Barry K."/>
            <person name="Detter J.C."/>
            <person name="Glavina del Rio T."/>
            <person name="Hammon N."/>
            <person name="Israni S."/>
            <person name="Dalin E."/>
            <person name="Tice H."/>
            <person name="Pitluck S."/>
            <person name="Thompson L.S."/>
            <person name="Brettin T."/>
            <person name="Bruce D."/>
            <person name="Han C."/>
            <person name="Tapia R."/>
            <person name="Gilna P."/>
            <person name="Schmutz J."/>
            <person name="Larimer F."/>
            <person name="Land M."/>
            <person name="Hauser L."/>
            <person name="Kyrpides N."/>
            <person name="Mikhailova N."/>
            <person name="Janssen P.H."/>
            <person name="Kuske C.R."/>
            <person name="Richardson P."/>
        </authorList>
    </citation>
    <scope>NUCLEOTIDE SEQUENCE</scope>
    <source>
        <strain evidence="1">Ellin6076</strain>
    </source>
</reference>
<dbReference type="InParanoid" id="Q01VI7"/>
<dbReference type="HOGENOM" id="CLU_564866_0_0_0"/>
<dbReference type="KEGG" id="sus:Acid_5379"/>
<dbReference type="OrthoDB" id="280859at2"/>
<dbReference type="eggNOG" id="ENOG5033RQC">
    <property type="taxonomic scope" value="Bacteria"/>
</dbReference>
<sequence length="483" mass="49291" precursor="true">MMTHRNPFKVYGPQKHSIRQSLRAVAALLTLTGLSSLLLAQQSSYTFTKLAKLGDKAILVVPPAGPAFHINDFEPGGLNNAGEVIYGTDLGTSGKPSEWASTFFGEGVFSQQHGAAIPIDLGHSTGSAPGGGTFDVLLQGGASLNDGGDAAYSFTLQPFGTAILSANFFLGFTNSGVYRYSHASGNVSAVVVPFVTRSPDGSTFSGTGFNTSLNNRGDVVFGGILGSRLGVFRADKQGAITTVVAPGDPMPGHATFESEQNSGPWINDGGDVAFTAQLAGEPPGSSSIYVKDAATGKISSIVHTGEHAPGGGIFNGTFGPVMNNSGDVAFQGNLTPGPPSGAFGTLGVYLHSKGVTTAVAVPGDSMPGGGKFVTASYFVVNEVHINNPGEVAFTALLDTDNDNDGNPDTGLFVSLHGSVKLVARTGTVIPGVGTIRHLATATTGFPPPPVLTPSSSAVNNDRGQVFFCATLTDGTGVLLIATP</sequence>
<name>Q01VI7_SOLUE</name>
<dbReference type="InterPro" id="IPR055876">
    <property type="entry name" value="DUF7453"/>
</dbReference>
<dbReference type="EMBL" id="CP000473">
    <property type="protein sequence ID" value="ABJ86328.1"/>
    <property type="molecule type" value="Genomic_DNA"/>
</dbReference>
<protein>
    <submittedName>
        <fullName evidence="1">Uncharacterized protein</fullName>
    </submittedName>
</protein>
<dbReference type="NCBIfam" id="TIGR05002">
    <property type="entry name" value="NxxGxxAF_repeat"/>
    <property type="match status" value="4"/>
</dbReference>
<organism evidence="1">
    <name type="scientific">Solibacter usitatus (strain Ellin6076)</name>
    <dbReference type="NCBI Taxonomy" id="234267"/>
    <lineage>
        <taxon>Bacteria</taxon>
        <taxon>Pseudomonadati</taxon>
        <taxon>Acidobacteriota</taxon>
        <taxon>Terriglobia</taxon>
        <taxon>Bryobacterales</taxon>
        <taxon>Solibacteraceae</taxon>
        <taxon>Candidatus Solibacter</taxon>
    </lineage>
</organism>
<proteinExistence type="predicted"/>
<dbReference type="Pfam" id="PF24251">
    <property type="entry name" value="DUF7453"/>
    <property type="match status" value="1"/>
</dbReference>
<gene>
    <name evidence="1" type="ordered locus">Acid_5379</name>
</gene>
<evidence type="ECO:0000313" key="1">
    <source>
        <dbReference type="EMBL" id="ABJ86328.1"/>
    </source>
</evidence>
<accession>Q01VI7</accession>